<evidence type="ECO:0008006" key="3">
    <source>
        <dbReference type="Google" id="ProtNLM"/>
    </source>
</evidence>
<name>A0A6I4IT67_9FLAO</name>
<dbReference type="EMBL" id="WQLW01000010">
    <property type="protein sequence ID" value="MVO10072.1"/>
    <property type="molecule type" value="Genomic_DNA"/>
</dbReference>
<sequence length="388" mass="39915">MKKFLFLSALSAAIISCSKDDNNNSGSDKDGIITSLTDSDYNANALKGKIGANITLPVGEYILDGALVVSSPYTLTIMPGTTFKARPGGTDVYVAVEQGAKINAAGTAAAPIKFTSNSGNPRSGDWGGILIMGKAPISGGGSATTEVVDFTFGGSDAADNSGTLTYVVVEYTGARINSDKEFNGFTFYGVGSGTTVNNIVSKYGDDDAIEFFGGTVNVTNLLVVNAKDDMFDYTQGYSGTIDNAYGIREFGYNDASNDPRGIEGDGNFDGLSPTQSGQSNPTMTNITIVSNSVVSLSDVVKVRRNSKGTFTNIFVSLGASAPAPNDFVDCTDGAGDADGATTITIIGTGTNLDINDNKAGVNNATINASSGTSGGANITAFGWTGYFI</sequence>
<proteinExistence type="predicted"/>
<accession>A0A6I4IT67</accession>
<comment type="caution">
    <text evidence="1">The sequence shown here is derived from an EMBL/GenBank/DDBJ whole genome shotgun (WGS) entry which is preliminary data.</text>
</comment>
<dbReference type="AlphaFoldDB" id="A0A6I4IT67"/>
<dbReference type="Proteomes" id="UP000431264">
    <property type="component" value="Unassembled WGS sequence"/>
</dbReference>
<protein>
    <recommendedName>
        <fullName evidence="3">Multidrug transporter</fullName>
    </recommendedName>
</protein>
<evidence type="ECO:0000313" key="1">
    <source>
        <dbReference type="EMBL" id="MVO10072.1"/>
    </source>
</evidence>
<dbReference type="PANTHER" id="PTHR41339:SF1">
    <property type="entry name" value="SECRETED PROTEIN"/>
    <property type="match status" value="1"/>
</dbReference>
<keyword evidence="2" id="KW-1185">Reference proteome</keyword>
<evidence type="ECO:0000313" key="2">
    <source>
        <dbReference type="Proteomes" id="UP000431264"/>
    </source>
</evidence>
<dbReference type="PANTHER" id="PTHR41339">
    <property type="entry name" value="LIPL48"/>
    <property type="match status" value="1"/>
</dbReference>
<organism evidence="1 2">
    <name type="scientific">Flavobacterium profundi</name>
    <dbReference type="NCBI Taxonomy" id="1774945"/>
    <lineage>
        <taxon>Bacteria</taxon>
        <taxon>Pseudomonadati</taxon>
        <taxon>Bacteroidota</taxon>
        <taxon>Flavobacteriia</taxon>
        <taxon>Flavobacteriales</taxon>
        <taxon>Flavobacteriaceae</taxon>
        <taxon>Flavobacterium</taxon>
    </lineage>
</organism>
<dbReference type="PROSITE" id="PS51257">
    <property type="entry name" value="PROKAR_LIPOPROTEIN"/>
    <property type="match status" value="1"/>
</dbReference>
<reference evidence="2" key="1">
    <citation type="submission" date="2019-05" db="EMBL/GenBank/DDBJ databases">
        <title>Flavobacterium profundi sp. nov., isolated from a deep-sea seamount.</title>
        <authorList>
            <person name="Zhang D.-C."/>
        </authorList>
    </citation>
    <scope>NUCLEOTIDE SEQUENCE [LARGE SCALE GENOMIC DNA]</scope>
    <source>
        <strain evidence="2">TP390</strain>
    </source>
</reference>
<gene>
    <name evidence="1" type="ORF">GOQ30_12945</name>
</gene>